<dbReference type="OrthoDB" id="9814308at2"/>
<keyword evidence="5" id="KW-1185">Reference proteome</keyword>
<dbReference type="RefSeq" id="WP_136531484.1">
    <property type="nucleotide sequence ID" value="NZ_STGX01000016.1"/>
</dbReference>
<name>A0A4V4HNH3_9ACTN</name>
<comment type="caution">
    <text evidence="4">The sequence shown here is derived from an EMBL/GenBank/DDBJ whole genome shotgun (WGS) entry which is preliminary data.</text>
</comment>
<sequence>MEADRNAPQHADLADLEAAVGLARLAGMLRAEAANGLYWGAEPEEGARLRRLRVHAAALMAEVDHRSSAEILAIFEGDTVLRTPLPGTEFRIVCGDGTRIVHRKRLGERTLGSRVAAVAAALGAEVPEGPFAIADTDLCNLPCPHTYLLVYEFATALDGGAVTALLEPGDPDLEGYLLELAPEASAVRLERKPLRVSAAVREILAEVAALAAEALETVDSPYGLERRERISALCEHTEAAEVAYPRIDCGDLAAPCVSTGADAAVFDDEGRLLVIRRTDTGQWAVPGGMAEVGEPVGMSAVREAAEETGLDVELTSLSWAFDKRDTNLGDSRAPMIMSFTARRIDVDQPIRLAELEASDHRWVTREEAAELDLFRGHELRVPAAFARHVPRGWPKRPLG</sequence>
<dbReference type="InterPro" id="IPR000086">
    <property type="entry name" value="NUDIX_hydrolase_dom"/>
</dbReference>
<dbReference type="PANTHER" id="PTHR43046">
    <property type="entry name" value="GDP-MANNOSE MANNOSYL HYDROLASE"/>
    <property type="match status" value="1"/>
</dbReference>
<dbReference type="PROSITE" id="PS51462">
    <property type="entry name" value="NUDIX"/>
    <property type="match status" value="1"/>
</dbReference>
<evidence type="ECO:0000256" key="2">
    <source>
        <dbReference type="ARBA" id="ARBA00022801"/>
    </source>
</evidence>
<dbReference type="InterPro" id="IPR015797">
    <property type="entry name" value="NUDIX_hydrolase-like_dom_sf"/>
</dbReference>
<dbReference type="PANTHER" id="PTHR43046:SF14">
    <property type="entry name" value="MUTT_NUDIX FAMILY PROTEIN"/>
    <property type="match status" value="1"/>
</dbReference>
<keyword evidence="2" id="KW-0378">Hydrolase</keyword>
<protein>
    <submittedName>
        <fullName evidence="4">NUDIX domain-containing protein</fullName>
    </submittedName>
</protein>
<dbReference type="SUPFAM" id="SSF55811">
    <property type="entry name" value="Nudix"/>
    <property type="match status" value="1"/>
</dbReference>
<evidence type="ECO:0000259" key="3">
    <source>
        <dbReference type="PROSITE" id="PS51462"/>
    </source>
</evidence>
<evidence type="ECO:0000313" key="5">
    <source>
        <dbReference type="Proteomes" id="UP000305792"/>
    </source>
</evidence>
<dbReference type="Pfam" id="PF00293">
    <property type="entry name" value="NUDIX"/>
    <property type="match status" value="1"/>
</dbReference>
<comment type="cofactor">
    <cofactor evidence="1">
        <name>Mg(2+)</name>
        <dbReference type="ChEBI" id="CHEBI:18420"/>
    </cofactor>
</comment>
<reference evidence="4 5" key="1">
    <citation type="journal article" date="2018" name="Int. J. Syst. Evol. Microbiol.">
        <title>Glycomyces paridis sp. nov., isolated from the medicinal plant Paris polyphylla.</title>
        <authorList>
            <person name="Fang X.M."/>
            <person name="Bai J.L."/>
            <person name="Su J."/>
            <person name="Zhao L.L."/>
            <person name="Liu H.Y."/>
            <person name="Ma B.P."/>
            <person name="Zhang Y.Q."/>
            <person name="Yu L.Y."/>
        </authorList>
    </citation>
    <scope>NUCLEOTIDE SEQUENCE [LARGE SCALE GENOMIC DNA]</scope>
    <source>
        <strain evidence="4 5">CPCC 204357</strain>
    </source>
</reference>
<dbReference type="Gene3D" id="3.90.79.10">
    <property type="entry name" value="Nucleoside Triphosphate Pyrophosphohydrolase"/>
    <property type="match status" value="1"/>
</dbReference>
<accession>A0A4V4HNH3</accession>
<dbReference type="GO" id="GO:0016787">
    <property type="term" value="F:hydrolase activity"/>
    <property type="evidence" value="ECO:0007669"/>
    <property type="project" value="UniProtKB-KW"/>
</dbReference>
<dbReference type="Proteomes" id="UP000305792">
    <property type="component" value="Unassembled WGS sequence"/>
</dbReference>
<gene>
    <name evidence="4" type="ORF">E9998_20110</name>
</gene>
<dbReference type="EMBL" id="STGX01000016">
    <property type="protein sequence ID" value="THV26036.1"/>
    <property type="molecule type" value="Genomic_DNA"/>
</dbReference>
<proteinExistence type="predicted"/>
<dbReference type="CDD" id="cd02883">
    <property type="entry name" value="NUDIX_Hydrolase"/>
    <property type="match status" value="1"/>
</dbReference>
<evidence type="ECO:0000256" key="1">
    <source>
        <dbReference type="ARBA" id="ARBA00001946"/>
    </source>
</evidence>
<organism evidence="4 5">
    <name type="scientific">Glycomyces paridis</name>
    <dbReference type="NCBI Taxonomy" id="2126555"/>
    <lineage>
        <taxon>Bacteria</taxon>
        <taxon>Bacillati</taxon>
        <taxon>Actinomycetota</taxon>
        <taxon>Actinomycetes</taxon>
        <taxon>Glycomycetales</taxon>
        <taxon>Glycomycetaceae</taxon>
        <taxon>Glycomyces</taxon>
    </lineage>
</organism>
<dbReference type="AlphaFoldDB" id="A0A4V4HNH3"/>
<feature type="domain" description="Nudix hydrolase" evidence="3">
    <location>
        <begin position="256"/>
        <end position="387"/>
    </location>
</feature>
<evidence type="ECO:0000313" key="4">
    <source>
        <dbReference type="EMBL" id="THV26036.1"/>
    </source>
</evidence>